<dbReference type="PANTHER" id="PTHR42731">
    <property type="entry name" value="SLL1084 PROTEIN"/>
    <property type="match status" value="1"/>
</dbReference>
<sequence length="576" mass="64672">MSWNLIKYQQSILAAEQGASVYAPGARQPFALAYPNSYHVGMSNLGMQIIYQQINLRGDTACERFFFPDPEQLREHIRTKTPLLSIETQRPLREFPLIGFAVSFEMDYFHLLDMLALGRVPLRASERTDNDPLVIIGGPCATFNPEPLAEFVDICVVGEGEEVIHELLDVYYREQERRASRQEILLALAQVPGLYIPALYQHEYNEHGIINGSTTLASVPKQIVRRWVENLDSYPGETVIVTPNTEFSNMYLVEVARGCGRHCRFCMAGYCFRRPRSRSLETVKKGVDAAVAYQARVGLMGAAISDYPDINALCTYIADKGLSMSVASLRADSLTEILVSALANSGHKTITLAPEAGSERLRRVINKTISDQSLEIAVKLAIQAGIVHVRLYIMVGLPTETDDDITAIAVMAKTIKRQMEVLGSKGKLTLSVNPFVPKPFTPFQWLPMCDYAIVSARLASIQASLKGIRGIEVLVESPKEAYIQAVLARGDRRLSRVLALAQSLGGRKYWKQAIKQEGLNENEYLYRERSHEEVLPWHRYNIGLETDYLRHEHQAALQEKYTAPCFDDCHRCGVCR</sequence>
<dbReference type="Pfam" id="PF04055">
    <property type="entry name" value="Radical_SAM"/>
    <property type="match status" value="1"/>
</dbReference>
<evidence type="ECO:0000313" key="3">
    <source>
        <dbReference type="Proteomes" id="UP000076268"/>
    </source>
</evidence>
<dbReference type="Gene3D" id="3.80.30.20">
    <property type="entry name" value="tm_1862 like domain"/>
    <property type="match status" value="1"/>
</dbReference>
<organism evidence="2 3">
    <name type="scientific">Anaerosporomusa subterranea</name>
    <dbReference type="NCBI Taxonomy" id="1794912"/>
    <lineage>
        <taxon>Bacteria</taxon>
        <taxon>Bacillati</taxon>
        <taxon>Bacillota</taxon>
        <taxon>Negativicutes</taxon>
        <taxon>Acetonemataceae</taxon>
        <taxon>Anaerosporomusa</taxon>
    </lineage>
</organism>
<dbReference type="SMART" id="SM00729">
    <property type="entry name" value="Elp3"/>
    <property type="match status" value="1"/>
</dbReference>
<dbReference type="InterPro" id="IPR045784">
    <property type="entry name" value="Radical_SAM_N2"/>
</dbReference>
<dbReference type="SFLD" id="SFLDG01082">
    <property type="entry name" value="B12-binding_domain_containing"/>
    <property type="match status" value="1"/>
</dbReference>
<dbReference type="InterPro" id="IPR006638">
    <property type="entry name" value="Elp3/MiaA/NifB-like_rSAM"/>
</dbReference>
<dbReference type="Gene3D" id="3.40.50.280">
    <property type="entry name" value="Cobalamin-binding domain"/>
    <property type="match status" value="1"/>
</dbReference>
<dbReference type="STRING" id="1794912.AXX12_03650"/>
<dbReference type="GO" id="GO:0003824">
    <property type="term" value="F:catalytic activity"/>
    <property type="evidence" value="ECO:0007669"/>
    <property type="project" value="InterPro"/>
</dbReference>
<dbReference type="EMBL" id="LSGP01000013">
    <property type="protein sequence ID" value="KYZ77238.1"/>
    <property type="molecule type" value="Genomic_DNA"/>
</dbReference>
<dbReference type="PANTHER" id="PTHR42731:SF5">
    <property type="entry name" value="RADICAL SAM DOMAIN PROTEIN"/>
    <property type="match status" value="1"/>
</dbReference>
<dbReference type="SUPFAM" id="SSF102114">
    <property type="entry name" value="Radical SAM enzymes"/>
    <property type="match status" value="1"/>
</dbReference>
<gene>
    <name evidence="2" type="ORF">AXX12_03650</name>
</gene>
<dbReference type="PROSITE" id="PS51918">
    <property type="entry name" value="RADICAL_SAM"/>
    <property type="match status" value="1"/>
</dbReference>
<dbReference type="OrthoDB" id="9806827at2"/>
<accession>A0A154BUQ4</accession>
<keyword evidence="3" id="KW-1185">Reference proteome</keyword>
<dbReference type="SFLD" id="SFLDS00029">
    <property type="entry name" value="Radical_SAM"/>
    <property type="match status" value="1"/>
</dbReference>
<dbReference type="Pfam" id="PF19864">
    <property type="entry name" value="Radical_SAM_N2"/>
    <property type="match status" value="1"/>
</dbReference>
<dbReference type="CDD" id="cd01335">
    <property type="entry name" value="Radical_SAM"/>
    <property type="match status" value="1"/>
</dbReference>
<protein>
    <submittedName>
        <fullName evidence="2">Radical SAM protein</fullName>
    </submittedName>
</protein>
<dbReference type="InterPro" id="IPR058240">
    <property type="entry name" value="rSAM_sf"/>
</dbReference>
<comment type="caution">
    <text evidence="2">The sequence shown here is derived from an EMBL/GenBank/DDBJ whole genome shotgun (WGS) entry which is preliminary data.</text>
</comment>
<evidence type="ECO:0000259" key="1">
    <source>
        <dbReference type="PROSITE" id="PS51918"/>
    </source>
</evidence>
<dbReference type="GO" id="GO:0051536">
    <property type="term" value="F:iron-sulfur cluster binding"/>
    <property type="evidence" value="ECO:0007669"/>
    <property type="project" value="InterPro"/>
</dbReference>
<reference evidence="2 3" key="1">
    <citation type="submission" date="2016-02" db="EMBL/GenBank/DDBJ databases">
        <title>Anaerosporomusa subterraneum gen. nov., sp. nov., a spore-forming obligate anaerobe isolated from saprolite.</title>
        <authorList>
            <person name="Choi J.K."/>
            <person name="Shah M."/>
            <person name="Yee N."/>
        </authorList>
    </citation>
    <scope>NUCLEOTIDE SEQUENCE [LARGE SCALE GENOMIC DNA]</scope>
    <source>
        <strain evidence="2 3">RU4</strain>
    </source>
</reference>
<dbReference type="AlphaFoldDB" id="A0A154BUQ4"/>
<dbReference type="Proteomes" id="UP000076268">
    <property type="component" value="Unassembled WGS sequence"/>
</dbReference>
<evidence type="ECO:0000313" key="2">
    <source>
        <dbReference type="EMBL" id="KYZ77238.1"/>
    </source>
</evidence>
<dbReference type="RefSeq" id="WP_066239210.1">
    <property type="nucleotide sequence ID" value="NZ_LSGP01000013.1"/>
</dbReference>
<feature type="domain" description="Radical SAM core" evidence="1">
    <location>
        <begin position="245"/>
        <end position="472"/>
    </location>
</feature>
<dbReference type="InterPro" id="IPR007197">
    <property type="entry name" value="rSAM"/>
</dbReference>
<name>A0A154BUQ4_ANASB</name>
<dbReference type="NCBIfam" id="TIGR03960">
    <property type="entry name" value="rSAM_fuse_unch"/>
    <property type="match status" value="1"/>
</dbReference>
<dbReference type="InterPro" id="IPR023404">
    <property type="entry name" value="rSAM_horseshoe"/>
</dbReference>
<dbReference type="InterPro" id="IPR023862">
    <property type="entry name" value="CHP03960_rSAM"/>
</dbReference>
<proteinExistence type="predicted"/>